<sequence length="148" mass="17478">MSEKRSKYNAKKSTFDGITFDSVVECDYYKFLLEQKKKGKVIDVKLQPKYEIIEKVANFRATYYVADFEVKLPGGHITVIDIKGMATDTAKIKRKLFMVKYPNVELLWICKAPKYHADDTGEKWIEYDQLNKLRSKRKKLKHMEDKEK</sequence>
<evidence type="ECO:0000313" key="1">
    <source>
        <dbReference type="EMBL" id="PKE57512.1"/>
    </source>
</evidence>
<organism evidence="1 2">
    <name type="scientific">Macrococcoides caseolyticum</name>
    <dbReference type="NCBI Taxonomy" id="69966"/>
    <lineage>
        <taxon>Bacteria</taxon>
        <taxon>Bacillati</taxon>
        <taxon>Bacillota</taxon>
        <taxon>Bacilli</taxon>
        <taxon>Bacillales</taxon>
        <taxon>Staphylococcaceae</taxon>
        <taxon>Macrococcoides</taxon>
    </lineage>
</organism>
<comment type="caution">
    <text evidence="1">The sequence shown here is derived from an EMBL/GenBank/DDBJ whole genome shotgun (WGS) entry which is preliminary data.</text>
</comment>
<name>A0ACC9MUM5_9STAP</name>
<dbReference type="Proteomes" id="UP000233606">
    <property type="component" value="Unassembled WGS sequence"/>
</dbReference>
<proteinExistence type="predicted"/>
<evidence type="ECO:0000313" key="2">
    <source>
        <dbReference type="Proteomes" id="UP000233606"/>
    </source>
</evidence>
<keyword evidence="2" id="KW-1185">Reference proteome</keyword>
<protein>
    <submittedName>
        <fullName evidence="1">Uncharacterized protein</fullName>
    </submittedName>
</protein>
<accession>A0ACC9MUM5</accession>
<gene>
    <name evidence="1" type="ORF">CW682_00140</name>
</gene>
<dbReference type="EMBL" id="PIWU01000001">
    <property type="protein sequence ID" value="PKE57512.1"/>
    <property type="molecule type" value="Genomic_DNA"/>
</dbReference>
<reference evidence="1" key="1">
    <citation type="submission" date="2017-12" db="EMBL/GenBank/DDBJ databases">
        <title>Genomics of Macrococcus caseolyticus.</title>
        <authorList>
            <person name="MacFadyen A.C."/>
            <person name="Paterson G.K."/>
        </authorList>
    </citation>
    <scope>NUCLEOTIDE SEQUENCE</scope>
    <source>
        <strain evidence="1">5459_5_49</strain>
    </source>
</reference>